<dbReference type="OrthoDB" id="1491323at2"/>
<gene>
    <name evidence="3" type="ORF">DFO77_10416</name>
</gene>
<keyword evidence="1" id="KW-0812">Transmembrane</keyword>
<dbReference type="PROSITE" id="PS50093">
    <property type="entry name" value="PKD"/>
    <property type="match status" value="2"/>
</dbReference>
<dbReference type="InterPro" id="IPR000601">
    <property type="entry name" value="PKD_dom"/>
</dbReference>
<organism evidence="3 4">
    <name type="scientific">Marinilabilia salmonicolor</name>
    <dbReference type="NCBI Taxonomy" id="989"/>
    <lineage>
        <taxon>Bacteria</taxon>
        <taxon>Pseudomonadati</taxon>
        <taxon>Bacteroidota</taxon>
        <taxon>Bacteroidia</taxon>
        <taxon>Marinilabiliales</taxon>
        <taxon>Marinilabiliaceae</taxon>
        <taxon>Marinilabilia</taxon>
    </lineage>
</organism>
<evidence type="ECO:0000313" key="4">
    <source>
        <dbReference type="Proteomes" id="UP000252733"/>
    </source>
</evidence>
<feature type="domain" description="PKD" evidence="2">
    <location>
        <begin position="138"/>
        <end position="175"/>
    </location>
</feature>
<accession>A0A2T0XMN5</accession>
<name>A0A2T0XMN5_9BACT</name>
<comment type="caution">
    <text evidence="3">The sequence shown here is derived from an EMBL/GenBank/DDBJ whole genome shotgun (WGS) entry which is preliminary data.</text>
</comment>
<protein>
    <submittedName>
        <fullName evidence="3">PKD domain-containing protein</fullName>
    </submittedName>
</protein>
<dbReference type="Gene3D" id="2.60.40.10">
    <property type="entry name" value="Immunoglobulins"/>
    <property type="match status" value="1"/>
</dbReference>
<dbReference type="InterPro" id="IPR035986">
    <property type="entry name" value="PKD_dom_sf"/>
</dbReference>
<dbReference type="AlphaFoldDB" id="A0A2T0XMN5"/>
<sequence length="295" mass="34327">MKNTHNTFVFWIVSGVIATVVLFIFILRVFAPQNIIEADASKTMVDQGEVIIFSDSTYNAQEWLWEFGDGNSSSKQQVRYMFQDPGRYKVRLTVNKKMENYFFITVKPGFQEKENQMVSIHAPHVAFEGELILFEGIGDAEQWRWEFGKTGIVDARSKSAVYSYSEPGVYEVMINTEKTKYPVRHQIEILPKYHEDDTNDVLAGICREIKEKLQNIVDGKSFNINYNYILHEYLDNNPDKIVIVNNERYNDFYSYCQGLRIVGRNNNTIIEKVSVELSDKEEKKISKIFVFQLDS</sequence>
<evidence type="ECO:0000313" key="3">
    <source>
        <dbReference type="EMBL" id="RCW38260.1"/>
    </source>
</evidence>
<dbReference type="SUPFAM" id="SSF49299">
    <property type="entry name" value="PKD domain"/>
    <property type="match status" value="2"/>
</dbReference>
<feature type="transmembrane region" description="Helical" evidence="1">
    <location>
        <begin position="7"/>
        <end position="31"/>
    </location>
</feature>
<dbReference type="STRING" id="1168289.GCA_000259075_02970"/>
<evidence type="ECO:0000256" key="1">
    <source>
        <dbReference type="SAM" id="Phobius"/>
    </source>
</evidence>
<dbReference type="CDD" id="cd00146">
    <property type="entry name" value="PKD"/>
    <property type="match status" value="2"/>
</dbReference>
<evidence type="ECO:0000259" key="2">
    <source>
        <dbReference type="PROSITE" id="PS50093"/>
    </source>
</evidence>
<dbReference type="RefSeq" id="WP_106152713.1">
    <property type="nucleotide sequence ID" value="NZ_PVTS01000006.1"/>
</dbReference>
<keyword evidence="1" id="KW-1133">Transmembrane helix</keyword>
<keyword evidence="1" id="KW-0472">Membrane</keyword>
<proteinExistence type="predicted"/>
<dbReference type="EMBL" id="QPIZ01000004">
    <property type="protein sequence ID" value="RCW38260.1"/>
    <property type="molecule type" value="Genomic_DNA"/>
</dbReference>
<feature type="domain" description="PKD" evidence="2">
    <location>
        <begin position="49"/>
        <end position="95"/>
    </location>
</feature>
<dbReference type="InterPro" id="IPR013783">
    <property type="entry name" value="Ig-like_fold"/>
</dbReference>
<dbReference type="Pfam" id="PF18911">
    <property type="entry name" value="PKD_4"/>
    <property type="match status" value="1"/>
</dbReference>
<keyword evidence="4" id="KW-1185">Reference proteome</keyword>
<dbReference type="Proteomes" id="UP000252733">
    <property type="component" value="Unassembled WGS sequence"/>
</dbReference>
<reference evidence="3 4" key="1">
    <citation type="submission" date="2018-07" db="EMBL/GenBank/DDBJ databases">
        <title>Freshwater and sediment microbial communities from various areas in North America, analyzing microbe dynamics in response to fracking.</title>
        <authorList>
            <person name="Lamendella R."/>
        </authorList>
    </citation>
    <scope>NUCLEOTIDE SEQUENCE [LARGE SCALE GENOMIC DNA]</scope>
    <source>
        <strain evidence="3 4">160A</strain>
    </source>
</reference>